<evidence type="ECO:0000256" key="6">
    <source>
        <dbReference type="PROSITE-ProRule" id="PRU00169"/>
    </source>
</evidence>
<feature type="chain" id="PRO_5021363344" description="histidine kinase" evidence="8">
    <location>
        <begin position="24"/>
        <end position="1337"/>
    </location>
</feature>
<dbReference type="InterPro" id="IPR001789">
    <property type="entry name" value="Sig_transdc_resp-reg_receiver"/>
</dbReference>
<dbReference type="InterPro" id="IPR036097">
    <property type="entry name" value="HisK_dim/P_sf"/>
</dbReference>
<proteinExistence type="predicted"/>
<evidence type="ECO:0000313" key="12">
    <source>
        <dbReference type="EMBL" id="TFU90674.1"/>
    </source>
</evidence>
<dbReference type="EMBL" id="SPPK01000001">
    <property type="protein sequence ID" value="TFU90674.1"/>
    <property type="molecule type" value="Genomic_DNA"/>
</dbReference>
<dbReference type="InterPro" id="IPR011047">
    <property type="entry name" value="Quinoprotein_ADH-like_sf"/>
</dbReference>
<dbReference type="InterPro" id="IPR013783">
    <property type="entry name" value="Ig-like_fold"/>
</dbReference>
<dbReference type="Proteomes" id="UP000298285">
    <property type="component" value="Unassembled WGS sequence"/>
</dbReference>
<feature type="transmembrane region" description="Helical" evidence="7">
    <location>
        <begin position="780"/>
        <end position="803"/>
    </location>
</feature>
<dbReference type="EC" id="2.7.13.3" evidence="2"/>
<comment type="caution">
    <text evidence="12">The sequence shown here is derived from an EMBL/GenBank/DDBJ whole genome shotgun (WGS) entry which is preliminary data.</text>
</comment>
<dbReference type="InterPro" id="IPR003594">
    <property type="entry name" value="HATPase_dom"/>
</dbReference>
<dbReference type="SUPFAM" id="SSF47384">
    <property type="entry name" value="Homodimeric domain of signal transducing histidine kinase"/>
    <property type="match status" value="1"/>
</dbReference>
<reference evidence="12 13" key="1">
    <citation type="submission" date="2019-03" db="EMBL/GenBank/DDBJ databases">
        <title>Diversity of the mouse oral microbiome.</title>
        <authorList>
            <person name="Joseph S."/>
            <person name="Aduse-Opoku J."/>
            <person name="Curtis M."/>
            <person name="Wade W."/>
            <person name="Hashim A."/>
        </authorList>
    </citation>
    <scope>NUCLEOTIDE SEQUENCE [LARGE SCALE GENOMIC DNA]</scope>
    <source>
        <strain evidence="12 13">P11</strain>
    </source>
</reference>
<dbReference type="Pfam" id="PF00072">
    <property type="entry name" value="Response_reg"/>
    <property type="match status" value="1"/>
</dbReference>
<protein>
    <recommendedName>
        <fullName evidence="2">histidine kinase</fullName>
        <ecNumber evidence="2">2.7.13.3</ecNumber>
    </recommendedName>
</protein>
<dbReference type="SUPFAM" id="SSF50998">
    <property type="entry name" value="Quinoprotein alcohol dehydrogenase-like"/>
    <property type="match status" value="1"/>
</dbReference>
<accession>A0A4Y9ISI3</accession>
<evidence type="ECO:0000256" key="7">
    <source>
        <dbReference type="SAM" id="Phobius"/>
    </source>
</evidence>
<comment type="catalytic activity">
    <reaction evidence="1">
        <text>ATP + protein L-histidine = ADP + protein N-phospho-L-histidine.</text>
        <dbReference type="EC" id="2.7.13.3"/>
    </reaction>
</comment>
<feature type="domain" description="HTH araC/xylS-type" evidence="9">
    <location>
        <begin position="1237"/>
        <end position="1336"/>
    </location>
</feature>
<dbReference type="InterPro" id="IPR004358">
    <property type="entry name" value="Sig_transdc_His_kin-like_C"/>
</dbReference>
<dbReference type="PANTHER" id="PTHR43547:SF2">
    <property type="entry name" value="HYBRID SIGNAL TRANSDUCTION HISTIDINE KINASE C"/>
    <property type="match status" value="1"/>
</dbReference>
<dbReference type="InterPro" id="IPR015943">
    <property type="entry name" value="WD40/YVTN_repeat-like_dom_sf"/>
</dbReference>
<dbReference type="PANTHER" id="PTHR43547">
    <property type="entry name" value="TWO-COMPONENT HISTIDINE KINASE"/>
    <property type="match status" value="1"/>
</dbReference>
<evidence type="ECO:0000256" key="5">
    <source>
        <dbReference type="ARBA" id="ARBA00023163"/>
    </source>
</evidence>
<dbReference type="Pfam" id="PF07494">
    <property type="entry name" value="Reg_prop"/>
    <property type="match status" value="3"/>
</dbReference>
<evidence type="ECO:0000256" key="1">
    <source>
        <dbReference type="ARBA" id="ARBA00000085"/>
    </source>
</evidence>
<keyword evidence="8" id="KW-0732">Signal</keyword>
<dbReference type="RefSeq" id="WP_135103718.1">
    <property type="nucleotide sequence ID" value="NZ_JADGKW010000001.1"/>
</dbReference>
<dbReference type="Pfam" id="PF07495">
    <property type="entry name" value="Y_Y_Y"/>
    <property type="match status" value="1"/>
</dbReference>
<dbReference type="PROSITE" id="PS01124">
    <property type="entry name" value="HTH_ARAC_FAMILY_2"/>
    <property type="match status" value="1"/>
</dbReference>
<dbReference type="CDD" id="cd00082">
    <property type="entry name" value="HisKA"/>
    <property type="match status" value="1"/>
</dbReference>
<dbReference type="InterPro" id="IPR003661">
    <property type="entry name" value="HisK_dim/P_dom"/>
</dbReference>
<keyword evidence="7" id="KW-0472">Membrane</keyword>
<name>A0A4Y9ISI3_9BACT</name>
<dbReference type="InterPro" id="IPR009057">
    <property type="entry name" value="Homeodomain-like_sf"/>
</dbReference>
<dbReference type="Gene3D" id="1.10.10.60">
    <property type="entry name" value="Homeodomain-like"/>
    <property type="match status" value="2"/>
</dbReference>
<dbReference type="Pfam" id="PF02518">
    <property type="entry name" value="HATPase_c"/>
    <property type="match status" value="1"/>
</dbReference>
<evidence type="ECO:0000256" key="8">
    <source>
        <dbReference type="SAM" id="SignalP"/>
    </source>
</evidence>
<dbReference type="SMART" id="SM00448">
    <property type="entry name" value="REC"/>
    <property type="match status" value="1"/>
</dbReference>
<dbReference type="InterPro" id="IPR011006">
    <property type="entry name" value="CheY-like_superfamily"/>
</dbReference>
<dbReference type="PROSITE" id="PS50109">
    <property type="entry name" value="HIS_KIN"/>
    <property type="match status" value="1"/>
</dbReference>
<dbReference type="Gene3D" id="3.30.565.10">
    <property type="entry name" value="Histidine kinase-like ATPase, C-terminal domain"/>
    <property type="match status" value="1"/>
</dbReference>
<dbReference type="GO" id="GO:0003700">
    <property type="term" value="F:DNA-binding transcription factor activity"/>
    <property type="evidence" value="ECO:0007669"/>
    <property type="project" value="InterPro"/>
</dbReference>
<dbReference type="PRINTS" id="PR00344">
    <property type="entry name" value="BCTRLSENSOR"/>
</dbReference>
<dbReference type="PROSITE" id="PS50110">
    <property type="entry name" value="RESPONSE_REGULATORY"/>
    <property type="match status" value="1"/>
</dbReference>
<sequence length="1337" mass="153864">MKQSTTLFLICWLSVFSILSSYAAYGAHRVGNLDLSNNAVLCMYQDQNGYMWFGTYDGLNLYNGKNLYVYRFELDNEYSLCSNIIHKISQADADHLWISTFLGLNRFSLKDRRVTESHPECPEAKLLAADSQGNTWVICKRGYISYYSSSSDLKRFQDIHLPEADTESIKDIFFTKNDKLYLITNNGKLLNIEYSKKQDSDIKLKTHEITMHDKNIDYASYENNKIYFVDKDQKLYLYDIIASKKIVLSDISQLTAKNGGIARITSFKYDVYIAFKNNGVVKLNIEDNYRPEVITSGIGVFCLLKDNKQDILWLGTDGKGVEMFYQNHDMFGNILLEHLPFDSQKPVRSIYTDEHNNLWVGTKGDGIFLIKNYDKLNNVKIPSSEIIHYTTTEGLVSNLVFCFLRSKKKDIIWLGTEGPGLSYYSYKDNKIKTAINKTPNTIGKVHSICEVNDSTLWMATAGNGLLEVVVDNQAPTVEVKSINAFFPKKNDKTCNEFHSMTYDGKSTLFIGNRGGYGVTRFNITNKQYEFIPINKAESTAIGDVLSVYQSKDSVFYFGASSGLTQMQFFKNGNHTIKQFDRKSGIINDMIHGILEDKEGCIWLSTNKGLAKYNPHNDFFHNYTFPDLKVFEFSDDAYWHCPYTGRLFFGGINGLTWLEPGYSFENSYRPDLYFFGLKISGEDRPLSNYINNSTKYLEIPANVAAFTLSFIAVDYIDGENYEYSYMLEDYNNEWTDLQKSNEITFTNLPSGEYVLKVRYKNDVFNSDERFYTLHIKKLPPWYFTTWAIVGYACLFLLVCAYIIYMIRKKIINKQIQLANKIEEEQKEKLIEAKLDFFTNVTHEFCTPLTLINGVTDRIEKTPNMDNNFHKYIEILRNNVDNLNELIQEILDFRKLEESKYNLHIIKNAPVAEQIRKQSESFFSIAEQNKIRFNLQVSDKLLWNTDIICFNRIYTNLVSNAFKYTKEGGEVKVTLMTDNDTLTLKVYNTGKGIEASKIPIIFDRYSILEEIGSDNQYSRTSSRNGIGLSICQSLVELLQGSIKVESEVNKYAEFIVELPQLELKEVPVATLQESVNVLPDDNSGKSSKPIILVVDDNEDIIWLINDILSDEYIIKGANNANEALKQIESQMPELIITDIMMPEVSGLELINQIKSDKITRHIPLVIISAKISDADQSEGLDVGADAYLTKPFSPLFLRSVINRLLNTKKKLKDYYYSPESALEYSDGQVIHQEDKEFMESVISIIDSNIEEENLRPELIAEKLGTNTRNLYRRFKKITSLTPSDFIKDYRFTCAAKLLITTNLTIQEIIYKVGINNKSYFYREFSKKYNMTPKEYRQQK</sequence>
<dbReference type="SMART" id="SM00388">
    <property type="entry name" value="HisKA"/>
    <property type="match status" value="1"/>
</dbReference>
<evidence type="ECO:0000313" key="13">
    <source>
        <dbReference type="Proteomes" id="UP000298285"/>
    </source>
</evidence>
<keyword evidence="5" id="KW-0804">Transcription</keyword>
<keyword evidence="3 6" id="KW-0597">Phosphoprotein</keyword>
<keyword evidence="12" id="KW-0808">Transferase</keyword>
<evidence type="ECO:0000256" key="2">
    <source>
        <dbReference type="ARBA" id="ARBA00012438"/>
    </source>
</evidence>
<dbReference type="Gene3D" id="2.130.10.10">
    <property type="entry name" value="YVTN repeat-like/Quinoprotein amine dehydrogenase"/>
    <property type="match status" value="3"/>
</dbReference>
<keyword evidence="12" id="KW-0418">Kinase</keyword>
<dbReference type="SUPFAM" id="SSF52172">
    <property type="entry name" value="CheY-like"/>
    <property type="match status" value="1"/>
</dbReference>
<dbReference type="Gene3D" id="1.10.287.130">
    <property type="match status" value="1"/>
</dbReference>
<dbReference type="SUPFAM" id="SSF55874">
    <property type="entry name" value="ATPase domain of HSP90 chaperone/DNA topoisomerase II/histidine kinase"/>
    <property type="match status" value="1"/>
</dbReference>
<keyword evidence="4" id="KW-0805">Transcription regulation</keyword>
<dbReference type="GO" id="GO:0043565">
    <property type="term" value="F:sequence-specific DNA binding"/>
    <property type="evidence" value="ECO:0007669"/>
    <property type="project" value="InterPro"/>
</dbReference>
<dbReference type="Pfam" id="PF00512">
    <property type="entry name" value="HisKA"/>
    <property type="match status" value="1"/>
</dbReference>
<dbReference type="InterPro" id="IPR011110">
    <property type="entry name" value="Reg_prop"/>
</dbReference>
<keyword evidence="7" id="KW-0812">Transmembrane</keyword>
<dbReference type="SUPFAM" id="SSF46689">
    <property type="entry name" value="Homeodomain-like"/>
    <property type="match status" value="1"/>
</dbReference>
<dbReference type="InterPro" id="IPR011123">
    <property type="entry name" value="Y_Y_Y"/>
</dbReference>
<feature type="domain" description="Response regulatory" evidence="11">
    <location>
        <begin position="1088"/>
        <end position="1203"/>
    </location>
</feature>
<feature type="domain" description="Histidine kinase" evidence="10">
    <location>
        <begin position="838"/>
        <end position="1060"/>
    </location>
</feature>
<evidence type="ECO:0000259" key="10">
    <source>
        <dbReference type="PROSITE" id="PS50109"/>
    </source>
</evidence>
<dbReference type="Gene3D" id="2.60.40.10">
    <property type="entry name" value="Immunoglobulins"/>
    <property type="match status" value="1"/>
</dbReference>
<dbReference type="InterPro" id="IPR018060">
    <property type="entry name" value="HTH_AraC"/>
</dbReference>
<organism evidence="12 13">
    <name type="scientific">Dysgonomonas mossii</name>
    <dbReference type="NCBI Taxonomy" id="163665"/>
    <lineage>
        <taxon>Bacteria</taxon>
        <taxon>Pseudomonadati</taxon>
        <taxon>Bacteroidota</taxon>
        <taxon>Bacteroidia</taxon>
        <taxon>Bacteroidales</taxon>
        <taxon>Dysgonomonadaceae</taxon>
        <taxon>Dysgonomonas</taxon>
    </lineage>
</organism>
<evidence type="ECO:0000256" key="3">
    <source>
        <dbReference type="ARBA" id="ARBA00022553"/>
    </source>
</evidence>
<dbReference type="Gene3D" id="3.40.50.2300">
    <property type="match status" value="1"/>
</dbReference>
<dbReference type="InterPro" id="IPR036890">
    <property type="entry name" value="HATPase_C_sf"/>
</dbReference>
<evidence type="ECO:0000259" key="9">
    <source>
        <dbReference type="PROSITE" id="PS01124"/>
    </source>
</evidence>
<evidence type="ECO:0000256" key="4">
    <source>
        <dbReference type="ARBA" id="ARBA00023015"/>
    </source>
</evidence>
<evidence type="ECO:0000259" key="11">
    <source>
        <dbReference type="PROSITE" id="PS50110"/>
    </source>
</evidence>
<keyword evidence="7" id="KW-1133">Transmembrane helix</keyword>
<feature type="modified residue" description="4-aspartylphosphate" evidence="6">
    <location>
        <position position="1136"/>
    </location>
</feature>
<dbReference type="GO" id="GO:0000155">
    <property type="term" value="F:phosphorelay sensor kinase activity"/>
    <property type="evidence" value="ECO:0007669"/>
    <property type="project" value="InterPro"/>
</dbReference>
<feature type="signal peptide" evidence="8">
    <location>
        <begin position="1"/>
        <end position="23"/>
    </location>
</feature>
<dbReference type="Pfam" id="PF12833">
    <property type="entry name" value="HTH_18"/>
    <property type="match status" value="1"/>
</dbReference>
<dbReference type="InterPro" id="IPR005467">
    <property type="entry name" value="His_kinase_dom"/>
</dbReference>
<dbReference type="SMART" id="SM00342">
    <property type="entry name" value="HTH_ARAC"/>
    <property type="match status" value="1"/>
</dbReference>
<dbReference type="SUPFAM" id="SSF63829">
    <property type="entry name" value="Calcium-dependent phosphotriesterase"/>
    <property type="match status" value="1"/>
</dbReference>
<gene>
    <name evidence="12" type="ORF">E4T88_01460</name>
</gene>
<dbReference type="OrthoDB" id="717811at2"/>
<dbReference type="SMART" id="SM00387">
    <property type="entry name" value="HATPase_c"/>
    <property type="match status" value="1"/>
</dbReference>